<keyword evidence="6" id="KW-0285">Flavoprotein</keyword>
<dbReference type="SUPFAM" id="SSF51905">
    <property type="entry name" value="FAD/NAD(P)-binding domain"/>
    <property type="match status" value="1"/>
</dbReference>
<evidence type="ECO:0000256" key="5">
    <source>
        <dbReference type="PIRSR" id="PIRSR601613-1"/>
    </source>
</evidence>
<dbReference type="Gene3D" id="3.50.50.60">
    <property type="entry name" value="FAD/NAD(P)-binding domain"/>
    <property type="match status" value="1"/>
</dbReference>
<dbReference type="SUPFAM" id="SSF55298">
    <property type="entry name" value="YjgF-like"/>
    <property type="match status" value="1"/>
</dbReference>
<evidence type="ECO:0000256" key="3">
    <source>
        <dbReference type="ARBA" id="ARBA00023002"/>
    </source>
</evidence>
<feature type="binding site" evidence="5">
    <location>
        <position position="469"/>
    </location>
    <ligand>
        <name>substrate</name>
    </ligand>
</feature>
<comment type="cofactor">
    <cofactor evidence="1 6">
        <name>FAD</name>
        <dbReference type="ChEBI" id="CHEBI:57692"/>
    </cofactor>
</comment>
<name>A0A5N6ZIT4_9EURO</name>
<dbReference type="Gene3D" id="3.30.1330.40">
    <property type="entry name" value="RutC-like"/>
    <property type="match status" value="1"/>
</dbReference>
<dbReference type="GO" id="GO:0097621">
    <property type="term" value="F:monoamine oxidase activity"/>
    <property type="evidence" value="ECO:0007669"/>
    <property type="project" value="UniProtKB-EC"/>
</dbReference>
<evidence type="ECO:0000256" key="4">
    <source>
        <dbReference type="ARBA" id="ARBA00048448"/>
    </source>
</evidence>
<keyword evidence="6" id="KW-0274">FAD</keyword>
<evidence type="ECO:0000313" key="8">
    <source>
        <dbReference type="EMBL" id="KAE8357143.1"/>
    </source>
</evidence>
<dbReference type="InterPro" id="IPR002937">
    <property type="entry name" value="Amino_oxidase"/>
</dbReference>
<evidence type="ECO:0000313" key="9">
    <source>
        <dbReference type="Proteomes" id="UP000326268"/>
    </source>
</evidence>
<evidence type="ECO:0000256" key="6">
    <source>
        <dbReference type="RuleBase" id="RU362067"/>
    </source>
</evidence>
<reference evidence="8 9" key="1">
    <citation type="submission" date="2019-04" db="EMBL/GenBank/DDBJ databases">
        <title>Friends and foes A comparative genomics studyof 23 Aspergillus species from section Flavi.</title>
        <authorList>
            <consortium name="DOE Joint Genome Institute"/>
            <person name="Kjaerbolling I."/>
            <person name="Vesth T."/>
            <person name="Frisvad J.C."/>
            <person name="Nybo J.L."/>
            <person name="Theobald S."/>
            <person name="Kildgaard S."/>
            <person name="Isbrandt T."/>
            <person name="Kuo A."/>
            <person name="Sato A."/>
            <person name="Lyhne E.K."/>
            <person name="Kogle M.E."/>
            <person name="Wiebenga A."/>
            <person name="Kun R.S."/>
            <person name="Lubbers R.J."/>
            <person name="Makela M.R."/>
            <person name="Barry K."/>
            <person name="Chovatia M."/>
            <person name="Clum A."/>
            <person name="Daum C."/>
            <person name="Haridas S."/>
            <person name="He G."/>
            <person name="LaButti K."/>
            <person name="Lipzen A."/>
            <person name="Mondo S."/>
            <person name="Riley R."/>
            <person name="Salamov A."/>
            <person name="Simmons B.A."/>
            <person name="Magnuson J.K."/>
            <person name="Henrissat B."/>
            <person name="Mortensen U.H."/>
            <person name="Larsen T.O."/>
            <person name="Devries R.P."/>
            <person name="Grigoriev I.V."/>
            <person name="Machida M."/>
            <person name="Baker S.E."/>
            <person name="Andersen M.R."/>
        </authorList>
    </citation>
    <scope>NUCLEOTIDE SEQUENCE [LARGE SCALE GENOMIC DNA]</scope>
    <source>
        <strain evidence="8 9">CBS 763.97</strain>
    </source>
</reference>
<feature type="binding site" evidence="5">
    <location>
        <position position="556"/>
    </location>
    <ligand>
        <name>FAD</name>
        <dbReference type="ChEBI" id="CHEBI:57692"/>
    </ligand>
</feature>
<organism evidence="8 9">
    <name type="scientific">Aspergillus caelatus</name>
    <dbReference type="NCBI Taxonomy" id="61420"/>
    <lineage>
        <taxon>Eukaryota</taxon>
        <taxon>Fungi</taxon>
        <taxon>Dikarya</taxon>
        <taxon>Ascomycota</taxon>
        <taxon>Pezizomycotina</taxon>
        <taxon>Eurotiomycetes</taxon>
        <taxon>Eurotiomycetidae</taxon>
        <taxon>Eurotiales</taxon>
        <taxon>Aspergillaceae</taxon>
        <taxon>Aspergillus</taxon>
        <taxon>Aspergillus subgen. Circumdati</taxon>
    </lineage>
</organism>
<gene>
    <name evidence="8" type="ORF">BDV27DRAFT_171125</name>
</gene>
<dbReference type="PRINTS" id="PR00757">
    <property type="entry name" value="AMINEOXDASEF"/>
</dbReference>
<dbReference type="PANTHER" id="PTHR43563">
    <property type="entry name" value="AMINE OXIDASE"/>
    <property type="match status" value="1"/>
</dbReference>
<dbReference type="OrthoDB" id="5046242at2759"/>
<dbReference type="InterPro" id="IPR001613">
    <property type="entry name" value="Flavin_amine_oxidase"/>
</dbReference>
<proteinExistence type="inferred from homology"/>
<evidence type="ECO:0000259" key="7">
    <source>
        <dbReference type="Pfam" id="PF01593"/>
    </source>
</evidence>
<protein>
    <recommendedName>
        <fullName evidence="6">Amine oxidase</fullName>
        <ecNumber evidence="6">1.4.3.-</ecNumber>
    </recommendedName>
</protein>
<sequence length="587" mass="64407">MAYVVNRTGSASDSLLHVRGQPRSPVSGEVPTDYESQILLSLLNLHQDLLAAGSCIAGIRQLTLYIVNYNSQCHQHNRHLRRFLRSHSPVVNIITLPHLEEPTWQFAIDCEAAIRAPTPAPTPRSPSLEQKIWDVIIVGAGLAGLTAADQLSKAGLSCLVVEARDRVGGRTWSIPVPNGRGSMDIGASWLNDTNQSQISQLAKRLGVDFTVQNTTGNCIAQDETGENHVFEYGGLPFNINVQKHLSEIRDIVEAECQQLDITKPRNHTLDAMTFLAYLRSRNASEAAIAVASIWSRAMLGQEPQDISALFFLHHCKAGGGLLQMRSDRIGGGQYLRIRQGAQSIAQGLRALLPSQNIILSSPVIAIDQSLPDLVVVQTPDQTLRASKVISTVPSPVIRTISFTPALPARRRLLVNSYTYGYFTKAMLVFKHPFWVEKGFCGLAQSFTGPASIIRDCSVPEDGCWILTCFLSGDLGRAWSQLSETAQIKSLLDQVGQLYSDRERVCNEYITTVWHDWTTEQYSGFGCPCPSLPPGVLSAVGDVVREPFLNVHFSGTETAIEWKGFMEGAVRSGERAATEVSKLLLLHS</sequence>
<dbReference type="AlphaFoldDB" id="A0A5N6ZIT4"/>
<dbReference type="Gene3D" id="1.10.405.10">
    <property type="entry name" value="Guanine Nucleotide Dissociation Inhibitor, domain 1"/>
    <property type="match status" value="1"/>
</dbReference>
<dbReference type="InterPro" id="IPR050703">
    <property type="entry name" value="Flavin_MAO"/>
</dbReference>
<dbReference type="InterPro" id="IPR036188">
    <property type="entry name" value="FAD/NAD-bd_sf"/>
</dbReference>
<dbReference type="PANTHER" id="PTHR43563:SF14">
    <property type="entry name" value="AMINE OXIDASE"/>
    <property type="match status" value="1"/>
</dbReference>
<feature type="binding site" evidence="5">
    <location>
        <position position="363"/>
    </location>
    <ligand>
        <name>FAD</name>
        <dbReference type="ChEBI" id="CHEBI:57692"/>
    </ligand>
</feature>
<dbReference type="GeneID" id="43659960"/>
<dbReference type="Pfam" id="PF01593">
    <property type="entry name" value="Amino_oxidase"/>
    <property type="match status" value="1"/>
</dbReference>
<feature type="binding site" evidence="5">
    <location>
        <begin position="162"/>
        <end position="163"/>
    </location>
    <ligand>
        <name>FAD</name>
        <dbReference type="ChEBI" id="CHEBI:57692"/>
    </ligand>
</feature>
<dbReference type="EMBL" id="ML738122">
    <property type="protein sequence ID" value="KAE8357143.1"/>
    <property type="molecule type" value="Genomic_DNA"/>
</dbReference>
<evidence type="ECO:0000256" key="1">
    <source>
        <dbReference type="ARBA" id="ARBA00001974"/>
    </source>
</evidence>
<dbReference type="EC" id="1.4.3.-" evidence="6"/>
<dbReference type="Proteomes" id="UP000326268">
    <property type="component" value="Unassembled WGS sequence"/>
</dbReference>
<dbReference type="SUPFAM" id="SSF54373">
    <property type="entry name" value="FAD-linked reductases, C-terminal domain"/>
    <property type="match status" value="1"/>
</dbReference>
<dbReference type="InterPro" id="IPR035959">
    <property type="entry name" value="RutC-like_sf"/>
</dbReference>
<comment type="catalytic activity">
    <reaction evidence="4">
        <text>a secondary aliphatic amine + O2 + H2O = a primary amine + an aldehyde + H2O2</text>
        <dbReference type="Rhea" id="RHEA:26414"/>
        <dbReference type="ChEBI" id="CHEBI:15377"/>
        <dbReference type="ChEBI" id="CHEBI:15379"/>
        <dbReference type="ChEBI" id="CHEBI:16240"/>
        <dbReference type="ChEBI" id="CHEBI:17478"/>
        <dbReference type="ChEBI" id="CHEBI:58855"/>
        <dbReference type="ChEBI" id="CHEBI:65296"/>
        <dbReference type="EC" id="1.4.3.4"/>
    </reaction>
</comment>
<dbReference type="Gene3D" id="3.90.660.10">
    <property type="match status" value="1"/>
</dbReference>
<comment type="similarity">
    <text evidence="2 6">Belongs to the flavin monoamine oxidase family.</text>
</comment>
<dbReference type="RefSeq" id="XP_031920224.1">
    <property type="nucleotide sequence ID" value="XM_032075514.1"/>
</dbReference>
<evidence type="ECO:0000256" key="2">
    <source>
        <dbReference type="ARBA" id="ARBA00005995"/>
    </source>
</evidence>
<feature type="domain" description="Amine oxidase" evidence="7">
    <location>
        <begin position="142"/>
        <end position="579"/>
    </location>
</feature>
<accession>A0A5N6ZIT4</accession>
<keyword evidence="3 6" id="KW-0560">Oxidoreductase</keyword>
<keyword evidence="9" id="KW-1185">Reference proteome</keyword>